<gene>
    <name evidence="1" type="ORF">LREN565_2056</name>
</gene>
<reference evidence="1" key="1">
    <citation type="submission" date="2016-11" db="EMBL/GenBank/DDBJ databases">
        <authorList>
            <person name="Jaros S."/>
            <person name="Januszkiewicz K."/>
            <person name="Wedrychowicz H."/>
        </authorList>
    </citation>
    <scope>NUCLEOTIDE SEQUENCE</scope>
    <source>
        <strain evidence="1">ACA-DC 565</strain>
    </source>
</reference>
<evidence type="ECO:0000313" key="1">
    <source>
        <dbReference type="EMBL" id="SFZ88943.1"/>
    </source>
</evidence>
<name>A0A1K2I996_9LACO</name>
<dbReference type="AlphaFoldDB" id="A0A1K2I996"/>
<protein>
    <submittedName>
        <fullName evidence="1">Uncharacterized protein</fullName>
    </submittedName>
</protein>
<accession>A0A1K2I996</accession>
<sequence>MMQKVVMTMIQTIFILAAGLMLLSTAGLTLRQLQPVRVRAKRSLSRRDYLQQQRQNQR</sequence>
<dbReference type="EMBL" id="LT634362">
    <property type="protein sequence ID" value="SFZ88943.1"/>
    <property type="molecule type" value="Genomic_DNA"/>
</dbReference>
<proteinExistence type="predicted"/>
<organism evidence="1">
    <name type="scientific">Loigolactobacillus rennini</name>
    <dbReference type="NCBI Taxonomy" id="238013"/>
    <lineage>
        <taxon>Bacteria</taxon>
        <taxon>Bacillati</taxon>
        <taxon>Bacillota</taxon>
        <taxon>Bacilli</taxon>
        <taxon>Lactobacillales</taxon>
        <taxon>Lactobacillaceae</taxon>
        <taxon>Loigolactobacillus</taxon>
    </lineage>
</organism>